<evidence type="ECO:0000313" key="7">
    <source>
        <dbReference type="Proteomes" id="UP000304880"/>
    </source>
</evidence>
<dbReference type="PROSITE" id="PS50110">
    <property type="entry name" value="RESPONSE_REGULATORY"/>
    <property type="match status" value="1"/>
</dbReference>
<evidence type="ECO:0000256" key="2">
    <source>
        <dbReference type="ARBA" id="ARBA00023125"/>
    </source>
</evidence>
<dbReference type="GO" id="GO:0003677">
    <property type="term" value="F:DNA binding"/>
    <property type="evidence" value="ECO:0007669"/>
    <property type="project" value="UniProtKB-KW"/>
</dbReference>
<dbReference type="CDD" id="cd17535">
    <property type="entry name" value="REC_NarL-like"/>
    <property type="match status" value="1"/>
</dbReference>
<dbReference type="GO" id="GO:0006355">
    <property type="term" value="P:regulation of DNA-templated transcription"/>
    <property type="evidence" value="ECO:0007669"/>
    <property type="project" value="InterPro"/>
</dbReference>
<keyword evidence="1 3" id="KW-0597">Phosphoprotein</keyword>
<dbReference type="PROSITE" id="PS50043">
    <property type="entry name" value="HTH_LUXR_2"/>
    <property type="match status" value="1"/>
</dbReference>
<dbReference type="InterPro" id="IPR058245">
    <property type="entry name" value="NreC/VraR/RcsB-like_REC"/>
</dbReference>
<evidence type="ECO:0000256" key="1">
    <source>
        <dbReference type="ARBA" id="ARBA00022553"/>
    </source>
</evidence>
<dbReference type="EMBL" id="VDDC01000055">
    <property type="protein sequence ID" value="TNH37697.1"/>
    <property type="molecule type" value="Genomic_DNA"/>
</dbReference>
<name>A0A5C4R1Z3_9RHOB</name>
<feature type="modified residue" description="4-aspartylphosphate" evidence="3">
    <location>
        <position position="137"/>
    </location>
</feature>
<dbReference type="Gene3D" id="3.40.50.2300">
    <property type="match status" value="1"/>
</dbReference>
<dbReference type="CDD" id="cd06170">
    <property type="entry name" value="LuxR_C_like"/>
    <property type="match status" value="1"/>
</dbReference>
<dbReference type="InterPro" id="IPR000792">
    <property type="entry name" value="Tscrpt_reg_LuxR_C"/>
</dbReference>
<dbReference type="Pfam" id="PF00072">
    <property type="entry name" value="Response_reg"/>
    <property type="match status" value="1"/>
</dbReference>
<sequence length="311" mass="33787">MRGDGINRCICTSITAPWSSRSATTPVTVRTHAVMSPASRWACAICGIASRILGASFRFWIWNTTAWKSGPVFTSTAWSIAMSEISVAVVDDHPIVREGLIQVIGGFGGFRVTGAGHSAADAIDLVRRDAPDILILDLEIPGSGIEAVRAITHAGSQTRILILTISERPQDVMEAMRLGAAGYVLKGISGDELFHVLNRLVNGIGHITPHLAARVLGSWGAAPALEIEADASILSKREGEIYVLIRRGCCNKEIGRSLNLSEKTVKHYLTNIFRKLDVRNRTELAMHAYNIPTHVTQNRMLSINCSRNAAR</sequence>
<dbReference type="InterPro" id="IPR039420">
    <property type="entry name" value="WalR-like"/>
</dbReference>
<dbReference type="InterPro" id="IPR011006">
    <property type="entry name" value="CheY-like_superfamily"/>
</dbReference>
<dbReference type="SUPFAM" id="SSF46894">
    <property type="entry name" value="C-terminal effector domain of the bipartite response regulators"/>
    <property type="match status" value="1"/>
</dbReference>
<feature type="domain" description="Response regulatory" evidence="5">
    <location>
        <begin position="86"/>
        <end position="201"/>
    </location>
</feature>
<comment type="caution">
    <text evidence="6">The sequence shown here is derived from an EMBL/GenBank/DDBJ whole genome shotgun (WGS) entry which is preliminary data.</text>
</comment>
<keyword evidence="7" id="KW-1185">Reference proteome</keyword>
<dbReference type="Proteomes" id="UP000304880">
    <property type="component" value="Unassembled WGS sequence"/>
</dbReference>
<evidence type="ECO:0000259" key="5">
    <source>
        <dbReference type="PROSITE" id="PS50110"/>
    </source>
</evidence>
<dbReference type="SMART" id="SM00448">
    <property type="entry name" value="REC"/>
    <property type="match status" value="1"/>
</dbReference>
<evidence type="ECO:0000256" key="3">
    <source>
        <dbReference type="PROSITE-ProRule" id="PRU00169"/>
    </source>
</evidence>
<gene>
    <name evidence="6" type="ORF">FHD67_18855</name>
</gene>
<evidence type="ECO:0000313" key="6">
    <source>
        <dbReference type="EMBL" id="TNH37697.1"/>
    </source>
</evidence>
<reference evidence="6 7" key="1">
    <citation type="submission" date="2019-06" db="EMBL/GenBank/DDBJ databases">
        <authorList>
            <person name="Li J."/>
        </authorList>
    </citation>
    <scope>NUCLEOTIDE SEQUENCE [LARGE SCALE GENOMIC DNA]</scope>
    <source>
        <strain evidence="6 7">CGMCC 1.8012</strain>
    </source>
</reference>
<dbReference type="PANTHER" id="PTHR43214">
    <property type="entry name" value="TWO-COMPONENT RESPONSE REGULATOR"/>
    <property type="match status" value="1"/>
</dbReference>
<dbReference type="InterPro" id="IPR016032">
    <property type="entry name" value="Sig_transdc_resp-reg_C-effctor"/>
</dbReference>
<dbReference type="GO" id="GO:0000160">
    <property type="term" value="P:phosphorelay signal transduction system"/>
    <property type="evidence" value="ECO:0007669"/>
    <property type="project" value="InterPro"/>
</dbReference>
<protein>
    <submittedName>
        <fullName evidence="6">Response regulator transcription factor</fullName>
    </submittedName>
</protein>
<feature type="domain" description="HTH luxR-type" evidence="4">
    <location>
        <begin position="227"/>
        <end position="292"/>
    </location>
</feature>
<dbReference type="PROSITE" id="PS00622">
    <property type="entry name" value="HTH_LUXR_1"/>
    <property type="match status" value="1"/>
</dbReference>
<dbReference type="Pfam" id="PF00196">
    <property type="entry name" value="GerE"/>
    <property type="match status" value="1"/>
</dbReference>
<keyword evidence="2" id="KW-0238">DNA-binding</keyword>
<proteinExistence type="predicted"/>
<dbReference type="AlphaFoldDB" id="A0A5C4R1Z3"/>
<dbReference type="SUPFAM" id="SSF52172">
    <property type="entry name" value="CheY-like"/>
    <property type="match status" value="1"/>
</dbReference>
<dbReference type="PANTHER" id="PTHR43214:SF43">
    <property type="entry name" value="TWO-COMPONENT RESPONSE REGULATOR"/>
    <property type="match status" value="1"/>
</dbReference>
<dbReference type="InterPro" id="IPR001789">
    <property type="entry name" value="Sig_transdc_resp-reg_receiver"/>
</dbReference>
<evidence type="ECO:0000259" key="4">
    <source>
        <dbReference type="PROSITE" id="PS50043"/>
    </source>
</evidence>
<accession>A0A5C4R1Z3</accession>
<organism evidence="6 7">
    <name type="scientific">Paracoccus haeundaensis</name>
    <dbReference type="NCBI Taxonomy" id="225362"/>
    <lineage>
        <taxon>Bacteria</taxon>
        <taxon>Pseudomonadati</taxon>
        <taxon>Pseudomonadota</taxon>
        <taxon>Alphaproteobacteria</taxon>
        <taxon>Rhodobacterales</taxon>
        <taxon>Paracoccaceae</taxon>
        <taxon>Paracoccus</taxon>
    </lineage>
</organism>
<dbReference type="PRINTS" id="PR00038">
    <property type="entry name" value="HTHLUXR"/>
</dbReference>
<dbReference type="SMART" id="SM00421">
    <property type="entry name" value="HTH_LUXR"/>
    <property type="match status" value="1"/>
</dbReference>